<keyword evidence="1" id="KW-0732">Signal</keyword>
<evidence type="ECO:0000256" key="1">
    <source>
        <dbReference type="SAM" id="SignalP"/>
    </source>
</evidence>
<reference evidence="3" key="1">
    <citation type="submission" date="2011-02" db="EMBL/GenBank/DDBJ databases">
        <title>The complete genome of Planctomyces brasiliensis DSM 5305.</title>
        <authorList>
            <person name="Lucas S."/>
            <person name="Copeland A."/>
            <person name="Lapidus A."/>
            <person name="Bruce D."/>
            <person name="Goodwin L."/>
            <person name="Pitluck S."/>
            <person name="Kyrpides N."/>
            <person name="Mavromatis K."/>
            <person name="Pagani I."/>
            <person name="Ivanova N."/>
            <person name="Ovchinnikova G."/>
            <person name="Lu M."/>
            <person name="Detter J.C."/>
            <person name="Han C."/>
            <person name="Land M."/>
            <person name="Hauser L."/>
            <person name="Markowitz V."/>
            <person name="Cheng J.-F."/>
            <person name="Hugenholtz P."/>
            <person name="Woyke T."/>
            <person name="Wu D."/>
            <person name="Tindall B."/>
            <person name="Pomrenke H.G."/>
            <person name="Brambilla E."/>
            <person name="Klenk H.-P."/>
            <person name="Eisen J.A."/>
        </authorList>
    </citation>
    <scope>NUCLEOTIDE SEQUENCE [LARGE SCALE GENOMIC DNA]</scope>
    <source>
        <strain evidence="3">ATCC 49424 / DSM 5305 / JCM 21570 / NBRC 103401 / IFAM 1448</strain>
    </source>
</reference>
<dbReference type="STRING" id="756272.Plabr_2562"/>
<name>F0SQU1_RUBBR</name>
<dbReference type="AlphaFoldDB" id="F0SQU1"/>
<keyword evidence="3" id="KW-1185">Reference proteome</keyword>
<accession>F0SQU1</accession>
<gene>
    <name evidence="2" type="ordered locus">Plabr_2562</name>
</gene>
<organism evidence="2 3">
    <name type="scientific">Rubinisphaera brasiliensis (strain ATCC 49424 / DSM 5305 / JCM 21570 / IAM 15109 / NBRC 103401 / IFAM 1448)</name>
    <name type="common">Planctomyces brasiliensis</name>
    <dbReference type="NCBI Taxonomy" id="756272"/>
    <lineage>
        <taxon>Bacteria</taxon>
        <taxon>Pseudomonadati</taxon>
        <taxon>Planctomycetota</taxon>
        <taxon>Planctomycetia</taxon>
        <taxon>Planctomycetales</taxon>
        <taxon>Planctomycetaceae</taxon>
        <taxon>Rubinisphaera</taxon>
    </lineage>
</organism>
<proteinExistence type="predicted"/>
<dbReference type="HOGENOM" id="CLU_481349_0_0_0"/>
<feature type="signal peptide" evidence="1">
    <location>
        <begin position="1"/>
        <end position="37"/>
    </location>
</feature>
<dbReference type="Proteomes" id="UP000006860">
    <property type="component" value="Chromosome"/>
</dbReference>
<dbReference type="KEGG" id="pbs:Plabr_2562"/>
<dbReference type="OrthoDB" id="207789at2"/>
<protein>
    <submittedName>
        <fullName evidence="2">Uncharacterized protein</fullName>
    </submittedName>
</protein>
<evidence type="ECO:0000313" key="3">
    <source>
        <dbReference type="Proteomes" id="UP000006860"/>
    </source>
</evidence>
<feature type="chain" id="PRO_5003260814" evidence="1">
    <location>
        <begin position="38"/>
        <end position="566"/>
    </location>
</feature>
<evidence type="ECO:0000313" key="2">
    <source>
        <dbReference type="EMBL" id="ADY60162.1"/>
    </source>
</evidence>
<sequence length="566" mass="63348">MHELAPPAHPLRSMTRICVFGLLGLLATASHSSQVSAADPAEDKIILMQSSSDGLIADLEYMVNELAKKKKQWANNIQPNIELFLDGVDREKPIRVDAMFDEKQGEYYRPYFPIVDLALFRNNLDALGITSRPVARNLFQLEQAFNGHMRVLSDYAVFAPTEWKEIIPDDLTSPEVEIENIVAPTYDAAVKIENSADRIQARHDSLKAVRANSLAEVKKKSTESAEEFELRKILAENQLAKLSNLYAELKYLEAGWTTDSEKNEGRGKLIMEALEGTPLAESFNRIPNLETRFHGLKQVDNFVATGRITIPVSPRGQERLQRTYDAYHPVIDQKIDNHESMDASQKKASKEAVNKVIALLEKNLEMGQFDSFVQMRKGKKKNTHEAIFGVQMTDGKQVDEIVKLLPKVYSRYVLKADVAQAGAFAIHHIKLEDEVPPMLESLFGAPLDVYVGTSENILLVAFGSNSLDWLKQVAGELETSEPTTSPLFLTFKGQMGPFANALTALKPNENRPKLREMIVEAFTQGDDYIEMSDTFKDGQVHGEVKVEPGLLRFLGLAVAKFAEENL</sequence>
<dbReference type="EMBL" id="CP002546">
    <property type="protein sequence ID" value="ADY60162.1"/>
    <property type="molecule type" value="Genomic_DNA"/>
</dbReference>
<dbReference type="RefSeq" id="WP_013628886.1">
    <property type="nucleotide sequence ID" value="NC_015174.1"/>
</dbReference>